<evidence type="ECO:0000256" key="4">
    <source>
        <dbReference type="ARBA" id="ARBA00022989"/>
    </source>
</evidence>
<feature type="transmembrane region" description="Helical" evidence="7">
    <location>
        <begin position="6"/>
        <end position="25"/>
    </location>
</feature>
<feature type="transmembrane region" description="Helical" evidence="7">
    <location>
        <begin position="251"/>
        <end position="272"/>
    </location>
</feature>
<evidence type="ECO:0000256" key="7">
    <source>
        <dbReference type="SAM" id="Phobius"/>
    </source>
</evidence>
<feature type="transmembrane region" description="Helical" evidence="7">
    <location>
        <begin position="37"/>
        <end position="57"/>
    </location>
</feature>
<dbReference type="EMBL" id="JALJOT010000008">
    <property type="protein sequence ID" value="KAK9908027.1"/>
    <property type="molecule type" value="Genomic_DNA"/>
</dbReference>
<protein>
    <recommendedName>
        <fullName evidence="10">EamA domain-containing protein</fullName>
    </recommendedName>
</protein>
<gene>
    <name evidence="8" type="ORF">WJX75_001764</name>
</gene>
<reference evidence="8 9" key="1">
    <citation type="journal article" date="2024" name="Nat. Commun.">
        <title>Phylogenomics reveals the evolutionary origins of lichenization in chlorophyte algae.</title>
        <authorList>
            <person name="Puginier C."/>
            <person name="Libourel C."/>
            <person name="Otte J."/>
            <person name="Skaloud P."/>
            <person name="Haon M."/>
            <person name="Grisel S."/>
            <person name="Petersen M."/>
            <person name="Berrin J.G."/>
            <person name="Delaux P.M."/>
            <person name="Dal Grande F."/>
            <person name="Keller J."/>
        </authorList>
    </citation>
    <scope>NUCLEOTIDE SEQUENCE [LARGE SCALE GENOMIC DNA]</scope>
    <source>
        <strain evidence="8 9">SAG 216-7</strain>
    </source>
</reference>
<comment type="caution">
    <text evidence="8">The sequence shown here is derived from an EMBL/GenBank/DDBJ whole genome shotgun (WGS) entry which is preliminary data.</text>
</comment>
<feature type="transmembrane region" description="Helical" evidence="7">
    <location>
        <begin position="217"/>
        <end position="239"/>
    </location>
</feature>
<feature type="region of interest" description="Disordered" evidence="6">
    <location>
        <begin position="147"/>
        <end position="174"/>
    </location>
</feature>
<proteinExistence type="inferred from homology"/>
<feature type="transmembrane region" description="Helical" evidence="7">
    <location>
        <begin position="119"/>
        <end position="142"/>
    </location>
</feature>
<sequence length="331" mass="34826">MDVGGFFVAILAALFNGSFGIFSKIKRVQDAEVPPPIFNFWTCIGIIISSLPFLFLHQVFTPLGLLSGVFFVISMACTIFAIQFLGLSSAAGLWCGTAVVVSFTFGVKALGDTIQQPSLAAPGLVLLIGGIAGIALNGEVVARRRQNEETLREEQEGDGEVEMGGGEDPLLSSENAKKKRTRTSLLGLATAVVAGIFGGLVLAPMDFAAEEAKGLAYIPSMGIGVLIAAPLLTLAFMALGQAPFQLYTKAAALPGILAGIIWNAGNVCSILATRNPNIGLSIAYPIMQAGLLFAGLWGILLYRELQNREQIGYWLSSIVLIAGVTMLASSK</sequence>
<keyword evidence="5 7" id="KW-0472">Membrane</keyword>
<comment type="subcellular location">
    <subcellularLocation>
        <location evidence="1">Membrane</location>
        <topology evidence="1">Multi-pass membrane protein</topology>
    </subcellularLocation>
</comment>
<organism evidence="8 9">
    <name type="scientific">Coccomyxa subellipsoidea</name>
    <dbReference type="NCBI Taxonomy" id="248742"/>
    <lineage>
        <taxon>Eukaryota</taxon>
        <taxon>Viridiplantae</taxon>
        <taxon>Chlorophyta</taxon>
        <taxon>core chlorophytes</taxon>
        <taxon>Trebouxiophyceae</taxon>
        <taxon>Trebouxiophyceae incertae sedis</taxon>
        <taxon>Coccomyxaceae</taxon>
        <taxon>Coccomyxa</taxon>
    </lineage>
</organism>
<keyword evidence="4 7" id="KW-1133">Transmembrane helix</keyword>
<dbReference type="InterPro" id="IPR010651">
    <property type="entry name" value="Sugar_transport"/>
</dbReference>
<dbReference type="PANTHER" id="PTHR16119">
    <property type="entry name" value="TRANSMEMBRANE PROTEIN 144"/>
    <property type="match status" value="1"/>
</dbReference>
<evidence type="ECO:0000313" key="9">
    <source>
        <dbReference type="Proteomes" id="UP001491310"/>
    </source>
</evidence>
<evidence type="ECO:0000256" key="1">
    <source>
        <dbReference type="ARBA" id="ARBA00004141"/>
    </source>
</evidence>
<feature type="transmembrane region" description="Helical" evidence="7">
    <location>
        <begin position="278"/>
        <end position="299"/>
    </location>
</feature>
<dbReference type="Pfam" id="PF07857">
    <property type="entry name" value="TMEM144"/>
    <property type="match status" value="1"/>
</dbReference>
<feature type="transmembrane region" description="Helical" evidence="7">
    <location>
        <begin position="63"/>
        <end position="82"/>
    </location>
</feature>
<evidence type="ECO:0000256" key="6">
    <source>
        <dbReference type="SAM" id="MobiDB-lite"/>
    </source>
</evidence>
<keyword evidence="9" id="KW-1185">Reference proteome</keyword>
<evidence type="ECO:0000256" key="5">
    <source>
        <dbReference type="ARBA" id="ARBA00023136"/>
    </source>
</evidence>
<accession>A0ABR2YMA9</accession>
<comment type="similarity">
    <text evidence="2">Belongs to the TMEM144 family.</text>
</comment>
<feature type="transmembrane region" description="Helical" evidence="7">
    <location>
        <begin position="311"/>
        <end position="329"/>
    </location>
</feature>
<evidence type="ECO:0000256" key="3">
    <source>
        <dbReference type="ARBA" id="ARBA00022692"/>
    </source>
</evidence>
<keyword evidence="3 7" id="KW-0812">Transmembrane</keyword>
<feature type="transmembrane region" description="Helical" evidence="7">
    <location>
        <begin position="185"/>
        <end position="205"/>
    </location>
</feature>
<evidence type="ECO:0000313" key="8">
    <source>
        <dbReference type="EMBL" id="KAK9908027.1"/>
    </source>
</evidence>
<evidence type="ECO:0008006" key="10">
    <source>
        <dbReference type="Google" id="ProtNLM"/>
    </source>
</evidence>
<evidence type="ECO:0000256" key="2">
    <source>
        <dbReference type="ARBA" id="ARBA00005731"/>
    </source>
</evidence>
<name>A0ABR2YMA9_9CHLO</name>
<dbReference type="Proteomes" id="UP001491310">
    <property type="component" value="Unassembled WGS sequence"/>
</dbReference>
<dbReference type="InterPro" id="IPR012435">
    <property type="entry name" value="TMEM144"/>
</dbReference>
<dbReference type="PANTHER" id="PTHR16119:SF22">
    <property type="entry name" value="EAMA DOMAIN-CONTAINING PROTEIN"/>
    <property type="match status" value="1"/>
</dbReference>